<dbReference type="PANTHER" id="PTHR11654">
    <property type="entry name" value="OLIGOPEPTIDE TRANSPORTER-RELATED"/>
    <property type="match status" value="1"/>
</dbReference>
<dbReference type="Pfam" id="PF00854">
    <property type="entry name" value="PTR2"/>
    <property type="match status" value="2"/>
</dbReference>
<feature type="transmembrane region" description="Helical" evidence="8">
    <location>
        <begin position="83"/>
        <end position="103"/>
    </location>
</feature>
<keyword evidence="10" id="KW-1185">Reference proteome</keyword>
<dbReference type="Gene3D" id="1.20.1250.20">
    <property type="entry name" value="MFS general substrate transporter like domains"/>
    <property type="match status" value="2"/>
</dbReference>
<evidence type="ECO:0000256" key="1">
    <source>
        <dbReference type="ARBA" id="ARBA00004141"/>
    </source>
</evidence>
<dbReference type="SUPFAM" id="SSF103473">
    <property type="entry name" value="MFS general substrate transporter"/>
    <property type="match status" value="1"/>
</dbReference>
<keyword evidence="4" id="KW-0653">Protein transport</keyword>
<dbReference type="InterPro" id="IPR036259">
    <property type="entry name" value="MFS_trans_sf"/>
</dbReference>
<comment type="subcellular location">
    <subcellularLocation>
        <location evidence="1 7">Membrane</location>
        <topology evidence="1 7">Multi-pass membrane protein</topology>
    </subcellularLocation>
</comment>
<dbReference type="PROSITE" id="PS01023">
    <property type="entry name" value="PTR2_2"/>
    <property type="match status" value="1"/>
</dbReference>
<sequence>MRAVLVLYLRNILLFTEPQSLVTYHTFSMSAYFFPIVGAIISDSFLGKFNTILYVSMIYAGGCILLALSAADPMGLPKVSFSLLGLMLIAVGTGGIKPCVSSFGGDQFNLPQQAKQLERFFSLFYFSINAGSLLSTFITPFLRNEVHCFGNDSCFPLAFAVPGFLMIIAIVIFIAGRPTYKIKKPEGNIIVLVTKCVACGIRNKMKSNVKKEHWLDHAKERYGEQLVNDTKIALHVLKLFLPLPIFWALYDQQGSGWTLMAVRMNGNVGLFTILPDQVQLVNPLLILIFIPTFTYGIYPLLGKCRLLRTPLQRMACGGLLAAGSFAVSAFVIMAIEKSDPVLPSAGNLQLRVYNPSNCITSISTDMTEIKPFILDPGTSYMNKDIKWSGTKSVRFTFKSESVECPGSTKMISLAEKNAYGIYIQTNGTIDFYVDDVAKSRTGFPRVRTLSYTKMDVKFTLTKKKSININAGNSSAREFFSPGRWTVEARGKKVGKINLELGGIYTLLINEIVMKMDYVVVTKPNSVHIAWLLPQYIIITAAEVMFVITGLEFSYSQAPTSMKALLQASFLLTTAFGNLIIVIISSMEIFEKKSHDFLLYCGLMIADMLIFSYLAMRYKYIQKQESPPVSEAN</sequence>
<evidence type="ECO:0000256" key="6">
    <source>
        <dbReference type="ARBA" id="ARBA00023136"/>
    </source>
</evidence>
<keyword evidence="6 8" id="KW-0472">Membrane</keyword>
<feature type="transmembrane region" description="Helical" evidence="8">
    <location>
        <begin position="21"/>
        <end position="41"/>
    </location>
</feature>
<evidence type="ECO:0000256" key="3">
    <source>
        <dbReference type="ARBA" id="ARBA00022692"/>
    </source>
</evidence>
<feature type="transmembrane region" description="Helical" evidence="8">
    <location>
        <begin position="530"/>
        <end position="552"/>
    </location>
</feature>
<feature type="transmembrane region" description="Helical" evidence="8">
    <location>
        <begin position="280"/>
        <end position="302"/>
    </location>
</feature>
<name>A0ABM5KW62_DIAVI</name>
<dbReference type="CDD" id="cd17347">
    <property type="entry name" value="MFS_SLC15A1_2_like"/>
    <property type="match status" value="1"/>
</dbReference>
<keyword evidence="5 8" id="KW-1133">Transmembrane helix</keyword>
<feature type="transmembrane region" description="Helical" evidence="8">
    <location>
        <begin position="154"/>
        <end position="175"/>
    </location>
</feature>
<evidence type="ECO:0000256" key="2">
    <source>
        <dbReference type="ARBA" id="ARBA00005982"/>
    </source>
</evidence>
<dbReference type="PROSITE" id="PS01022">
    <property type="entry name" value="PTR2_1"/>
    <property type="match status" value="1"/>
</dbReference>
<dbReference type="EnsemblMetazoa" id="XM_050658469.1">
    <property type="protein sequence ID" value="XP_050514426.1"/>
    <property type="gene ID" value="LOC126889810"/>
</dbReference>
<evidence type="ECO:0000313" key="9">
    <source>
        <dbReference type="EnsemblMetazoa" id="XP_050514426.1"/>
    </source>
</evidence>
<dbReference type="RefSeq" id="XP_050514426.1">
    <property type="nucleotide sequence ID" value="XM_050658469.1"/>
</dbReference>
<comment type="similarity">
    <text evidence="2 7">Belongs to the major facilitator superfamily. Proton-dependent oligopeptide transporter (POT/PTR) (TC 2.A.17) family.</text>
</comment>
<dbReference type="Proteomes" id="UP001652700">
    <property type="component" value="Unplaced"/>
</dbReference>
<feature type="transmembrane region" description="Helical" evidence="8">
    <location>
        <begin position="596"/>
        <end position="615"/>
    </location>
</feature>
<feature type="transmembrane region" description="Helical" evidence="8">
    <location>
        <begin position="564"/>
        <end position="584"/>
    </location>
</feature>
<feature type="transmembrane region" description="Helical" evidence="8">
    <location>
        <begin position="53"/>
        <end position="71"/>
    </location>
</feature>
<proteinExistence type="inferred from homology"/>
<organism evidence="9 10">
    <name type="scientific">Diabrotica virgifera virgifera</name>
    <name type="common">western corn rootworm</name>
    <dbReference type="NCBI Taxonomy" id="50390"/>
    <lineage>
        <taxon>Eukaryota</taxon>
        <taxon>Metazoa</taxon>
        <taxon>Ecdysozoa</taxon>
        <taxon>Arthropoda</taxon>
        <taxon>Hexapoda</taxon>
        <taxon>Insecta</taxon>
        <taxon>Pterygota</taxon>
        <taxon>Neoptera</taxon>
        <taxon>Endopterygota</taxon>
        <taxon>Coleoptera</taxon>
        <taxon>Polyphaga</taxon>
        <taxon>Cucujiformia</taxon>
        <taxon>Chrysomeloidea</taxon>
        <taxon>Chrysomelidae</taxon>
        <taxon>Galerucinae</taxon>
        <taxon>Diabroticina</taxon>
        <taxon>Diabroticites</taxon>
        <taxon>Diabrotica</taxon>
    </lineage>
</organism>
<evidence type="ECO:0000256" key="5">
    <source>
        <dbReference type="ARBA" id="ARBA00022989"/>
    </source>
</evidence>
<dbReference type="GeneID" id="126889810"/>
<keyword evidence="7" id="KW-0813">Transport</keyword>
<feature type="transmembrane region" description="Helical" evidence="8">
    <location>
        <begin position="314"/>
        <end position="335"/>
    </location>
</feature>
<feature type="transmembrane region" description="Helical" evidence="8">
    <location>
        <begin position="123"/>
        <end position="142"/>
    </location>
</feature>
<feature type="transmembrane region" description="Helical" evidence="8">
    <location>
        <begin position="232"/>
        <end position="250"/>
    </location>
</feature>
<reference evidence="9" key="1">
    <citation type="submission" date="2025-05" db="UniProtKB">
        <authorList>
            <consortium name="EnsemblMetazoa"/>
        </authorList>
    </citation>
    <scope>IDENTIFICATION</scope>
</reference>
<keyword evidence="3 7" id="KW-0812">Transmembrane</keyword>
<evidence type="ECO:0000256" key="4">
    <source>
        <dbReference type="ARBA" id="ARBA00022856"/>
    </source>
</evidence>
<dbReference type="InterPro" id="IPR018456">
    <property type="entry name" value="PTR2_symporter_CS"/>
</dbReference>
<evidence type="ECO:0000256" key="8">
    <source>
        <dbReference type="SAM" id="Phobius"/>
    </source>
</evidence>
<evidence type="ECO:0000256" key="7">
    <source>
        <dbReference type="RuleBase" id="RU003755"/>
    </source>
</evidence>
<accession>A0ABM5KW62</accession>
<protein>
    <recommendedName>
        <fullName evidence="11">Peptide transporter family 1-like</fullName>
    </recommendedName>
</protein>
<keyword evidence="4" id="KW-0571">Peptide transport</keyword>
<evidence type="ECO:0000313" key="10">
    <source>
        <dbReference type="Proteomes" id="UP001652700"/>
    </source>
</evidence>
<evidence type="ECO:0008006" key="11">
    <source>
        <dbReference type="Google" id="ProtNLM"/>
    </source>
</evidence>
<dbReference type="InterPro" id="IPR000109">
    <property type="entry name" value="POT_fam"/>
</dbReference>